<dbReference type="EMBL" id="CAFBIY010000278">
    <property type="protein sequence ID" value="CAB4853547.1"/>
    <property type="molecule type" value="Genomic_DNA"/>
</dbReference>
<dbReference type="EMBL" id="CAFAAV010000013">
    <property type="protein sequence ID" value="CAB4804234.1"/>
    <property type="molecule type" value="Genomic_DNA"/>
</dbReference>
<evidence type="ECO:0000313" key="5">
    <source>
        <dbReference type="EMBL" id="CAB4804234.1"/>
    </source>
</evidence>
<accession>A0A6J6S5D8</accession>
<dbReference type="Gene3D" id="3.40.50.1820">
    <property type="entry name" value="alpha/beta hydrolase"/>
    <property type="match status" value="1"/>
</dbReference>
<dbReference type="PANTHER" id="PTHR43798:SF31">
    <property type="entry name" value="AB HYDROLASE SUPERFAMILY PROTEIN YCLE"/>
    <property type="match status" value="1"/>
</dbReference>
<dbReference type="InterPro" id="IPR050266">
    <property type="entry name" value="AB_hydrolase_sf"/>
</dbReference>
<sequence length="215" mass="22214">MSTVTLVHNRIQLALHCLRDGSERPLLLLHGLGEQSPSAAPDWTAEWPGPVYALDFTGHGDSTVPIGGGYSAELLLGDADAALSHLGEATVVGRGLGAYIALMLAGAQPASVHGTVLCDGPGLSGGAIVPTSTSFVNIAPPYSAPDPYALVDLSRDPRPPDYAVLFARLALDHSQLAEPISVAAIVRPPWLAAVANEVGVVERSLAASLLAYARD</sequence>
<evidence type="ECO:0000313" key="6">
    <source>
        <dbReference type="EMBL" id="CAB4853547.1"/>
    </source>
</evidence>
<dbReference type="GO" id="GO:0016020">
    <property type="term" value="C:membrane"/>
    <property type="evidence" value="ECO:0007669"/>
    <property type="project" value="TreeGrafter"/>
</dbReference>
<dbReference type="GO" id="GO:0016787">
    <property type="term" value="F:hydrolase activity"/>
    <property type="evidence" value="ECO:0007669"/>
    <property type="project" value="UniProtKB-KW"/>
</dbReference>
<feature type="domain" description="AB hydrolase-1" evidence="2">
    <location>
        <begin position="26"/>
        <end position="177"/>
    </location>
</feature>
<dbReference type="Pfam" id="PF12697">
    <property type="entry name" value="Abhydrolase_6"/>
    <property type="match status" value="1"/>
</dbReference>
<dbReference type="PANTHER" id="PTHR43798">
    <property type="entry name" value="MONOACYLGLYCEROL LIPASE"/>
    <property type="match status" value="1"/>
</dbReference>
<evidence type="ECO:0000313" key="8">
    <source>
        <dbReference type="EMBL" id="CAB4998918.1"/>
    </source>
</evidence>
<dbReference type="AlphaFoldDB" id="A0A6J6S5D8"/>
<proteinExistence type="predicted"/>
<dbReference type="EMBL" id="CAFBOL010000058">
    <property type="protein sequence ID" value="CAB4998918.1"/>
    <property type="molecule type" value="Genomic_DNA"/>
</dbReference>
<evidence type="ECO:0000313" key="3">
    <source>
        <dbReference type="EMBL" id="CAB4363153.1"/>
    </source>
</evidence>
<dbReference type="EMBL" id="CAEZYF010000012">
    <property type="protein sequence ID" value="CAB4729757.1"/>
    <property type="molecule type" value="Genomic_DNA"/>
</dbReference>
<evidence type="ECO:0000313" key="7">
    <source>
        <dbReference type="EMBL" id="CAB4921660.1"/>
    </source>
</evidence>
<evidence type="ECO:0000313" key="4">
    <source>
        <dbReference type="EMBL" id="CAB4729757.1"/>
    </source>
</evidence>
<keyword evidence="1" id="KW-0378">Hydrolase</keyword>
<organism evidence="4">
    <name type="scientific">freshwater metagenome</name>
    <dbReference type="NCBI Taxonomy" id="449393"/>
    <lineage>
        <taxon>unclassified sequences</taxon>
        <taxon>metagenomes</taxon>
        <taxon>ecological metagenomes</taxon>
    </lineage>
</organism>
<dbReference type="EMBL" id="CAESGF010000004">
    <property type="protein sequence ID" value="CAB4363153.1"/>
    <property type="molecule type" value="Genomic_DNA"/>
</dbReference>
<evidence type="ECO:0000259" key="2">
    <source>
        <dbReference type="Pfam" id="PF12697"/>
    </source>
</evidence>
<dbReference type="InterPro" id="IPR000073">
    <property type="entry name" value="AB_hydrolase_1"/>
</dbReference>
<reference evidence="4" key="1">
    <citation type="submission" date="2020-05" db="EMBL/GenBank/DDBJ databases">
        <authorList>
            <person name="Chiriac C."/>
            <person name="Salcher M."/>
            <person name="Ghai R."/>
            <person name="Kavagutti S V."/>
        </authorList>
    </citation>
    <scope>NUCLEOTIDE SEQUENCE</scope>
</reference>
<dbReference type="EMBL" id="CAFBMT010000004">
    <property type="protein sequence ID" value="CAB4921660.1"/>
    <property type="molecule type" value="Genomic_DNA"/>
</dbReference>
<evidence type="ECO:0000256" key="1">
    <source>
        <dbReference type="ARBA" id="ARBA00022801"/>
    </source>
</evidence>
<name>A0A6J6S5D8_9ZZZZ</name>
<dbReference type="SUPFAM" id="SSF53474">
    <property type="entry name" value="alpha/beta-Hydrolases"/>
    <property type="match status" value="1"/>
</dbReference>
<gene>
    <name evidence="4" type="ORF">UFOPK2656_02025</name>
    <name evidence="5" type="ORF">UFOPK3099_00307</name>
    <name evidence="6" type="ORF">UFOPK3267_03079</name>
    <name evidence="7" type="ORF">UFOPK3651_00893</name>
    <name evidence="8" type="ORF">UFOPK3931_02002</name>
    <name evidence="3" type="ORF">UFOPK4189_00932</name>
</gene>
<dbReference type="InterPro" id="IPR029058">
    <property type="entry name" value="AB_hydrolase_fold"/>
</dbReference>
<protein>
    <submittedName>
        <fullName evidence="4">Unannotated protein</fullName>
    </submittedName>
</protein>